<comment type="pathway">
    <text evidence="1">Amino-acid biosynthesis; L-cysteine biosynthesis; L-cysteine from L-serine: step 1/2.</text>
</comment>
<dbReference type="CDD" id="cd03354">
    <property type="entry name" value="LbH_SAT"/>
    <property type="match status" value="1"/>
</dbReference>
<keyword evidence="7" id="KW-0677">Repeat</keyword>
<reference evidence="11 12" key="1">
    <citation type="submission" date="2019-02" db="EMBL/GenBank/DDBJ databases">
        <title>Deep-cultivation of Planctomycetes and their phenomic and genomic characterization uncovers novel biology.</title>
        <authorList>
            <person name="Wiegand S."/>
            <person name="Jogler M."/>
            <person name="Boedeker C."/>
            <person name="Pinto D."/>
            <person name="Vollmers J."/>
            <person name="Rivas-Marin E."/>
            <person name="Kohn T."/>
            <person name="Peeters S.H."/>
            <person name="Heuer A."/>
            <person name="Rast P."/>
            <person name="Oberbeckmann S."/>
            <person name="Bunk B."/>
            <person name="Jeske O."/>
            <person name="Meyerdierks A."/>
            <person name="Storesund J.E."/>
            <person name="Kallscheuer N."/>
            <person name="Luecker S."/>
            <person name="Lage O.M."/>
            <person name="Pohl T."/>
            <person name="Merkel B.J."/>
            <person name="Hornburger P."/>
            <person name="Mueller R.-W."/>
            <person name="Bruemmer F."/>
            <person name="Labrenz M."/>
            <person name="Spormann A.M."/>
            <person name="Op den Camp H."/>
            <person name="Overmann J."/>
            <person name="Amann R."/>
            <person name="Jetten M.S.M."/>
            <person name="Mascher T."/>
            <person name="Medema M.H."/>
            <person name="Devos D.P."/>
            <person name="Kaster A.-K."/>
            <person name="Ovreas L."/>
            <person name="Rohde M."/>
            <person name="Galperin M.Y."/>
            <person name="Jogler C."/>
        </authorList>
    </citation>
    <scope>NUCLEOTIDE SEQUENCE [LARGE SCALE GENOMIC DNA]</scope>
    <source>
        <strain evidence="11 12">Mal52</strain>
    </source>
</reference>
<dbReference type="Proteomes" id="UP000319383">
    <property type="component" value="Chromosome"/>
</dbReference>
<evidence type="ECO:0000256" key="8">
    <source>
        <dbReference type="ARBA" id="ARBA00023315"/>
    </source>
</evidence>
<dbReference type="EMBL" id="CP036276">
    <property type="protein sequence ID" value="QDU44226.1"/>
    <property type="molecule type" value="Genomic_DNA"/>
</dbReference>
<dbReference type="GO" id="GO:0005737">
    <property type="term" value="C:cytoplasm"/>
    <property type="evidence" value="ECO:0007669"/>
    <property type="project" value="InterPro"/>
</dbReference>
<keyword evidence="8 11" id="KW-0012">Acyltransferase</keyword>
<organism evidence="11 12">
    <name type="scientific">Symmachiella dynata</name>
    <dbReference type="NCBI Taxonomy" id="2527995"/>
    <lineage>
        <taxon>Bacteria</taxon>
        <taxon>Pseudomonadati</taxon>
        <taxon>Planctomycetota</taxon>
        <taxon>Planctomycetia</taxon>
        <taxon>Planctomycetales</taxon>
        <taxon>Planctomycetaceae</taxon>
        <taxon>Symmachiella</taxon>
    </lineage>
</organism>
<feature type="domain" description="Serine acetyltransferase N-terminal" evidence="10">
    <location>
        <begin position="15"/>
        <end position="119"/>
    </location>
</feature>
<evidence type="ECO:0000256" key="1">
    <source>
        <dbReference type="ARBA" id="ARBA00004876"/>
    </source>
</evidence>
<dbReference type="InterPro" id="IPR005881">
    <property type="entry name" value="Ser_O-AcTrfase"/>
</dbReference>
<dbReference type="Pfam" id="PF06426">
    <property type="entry name" value="SATase_N"/>
    <property type="match status" value="1"/>
</dbReference>
<sequence length="276" mass="29654">MPVSDAAQHIGDDKIWDTIRAETQSAATQEPILASFLHATVLKHETLEDAMSFHLAGKLADVNVTAMLIREVIDEAFASDPQVRAALRCDIQAVRDRDPASEYYYVPMLFFKGFHALQSYRVAHWLWGQNRRAMALHLQSRISEVFAADIHPAARIGQGILLDHGTSVVIGETAVVENNVSMLHEVTLGGTGKATGDRHPKVRHGVLVGAGAKILGNVEIGTGAKIAACSVVLDDVPAHCTVAGIPAKIVGRLSVAEPALDMDHMLPHHHADGSGI</sequence>
<dbReference type="InterPro" id="IPR018357">
    <property type="entry name" value="Hexapep_transf_CS"/>
</dbReference>
<evidence type="ECO:0000256" key="9">
    <source>
        <dbReference type="ARBA" id="ARBA00049486"/>
    </source>
</evidence>
<dbReference type="EC" id="2.3.1.30" evidence="3"/>
<accession>A0A517ZP19</accession>
<evidence type="ECO:0000256" key="7">
    <source>
        <dbReference type="ARBA" id="ARBA00022737"/>
    </source>
</evidence>
<gene>
    <name evidence="11" type="primary">cysE_3</name>
    <name evidence="11" type="ORF">Mal52_27040</name>
</gene>
<dbReference type="Pfam" id="PF00132">
    <property type="entry name" value="Hexapep"/>
    <property type="match status" value="1"/>
</dbReference>
<keyword evidence="12" id="KW-1185">Reference proteome</keyword>
<evidence type="ECO:0000313" key="11">
    <source>
        <dbReference type="EMBL" id="QDU44226.1"/>
    </source>
</evidence>
<evidence type="ECO:0000256" key="4">
    <source>
        <dbReference type="ARBA" id="ARBA00018522"/>
    </source>
</evidence>
<comment type="catalytic activity">
    <reaction evidence="9">
        <text>L-serine + acetyl-CoA = O-acetyl-L-serine + CoA</text>
        <dbReference type="Rhea" id="RHEA:24560"/>
        <dbReference type="ChEBI" id="CHEBI:33384"/>
        <dbReference type="ChEBI" id="CHEBI:57287"/>
        <dbReference type="ChEBI" id="CHEBI:57288"/>
        <dbReference type="ChEBI" id="CHEBI:58340"/>
        <dbReference type="EC" id="2.3.1.30"/>
    </reaction>
</comment>
<dbReference type="InterPro" id="IPR045304">
    <property type="entry name" value="LbH_SAT"/>
</dbReference>
<proteinExistence type="inferred from homology"/>
<dbReference type="FunFam" id="2.160.10.10:FF:000002">
    <property type="entry name" value="Serine acetyltransferase"/>
    <property type="match status" value="1"/>
</dbReference>
<dbReference type="SMART" id="SM00971">
    <property type="entry name" value="SATase_N"/>
    <property type="match status" value="1"/>
</dbReference>
<comment type="similarity">
    <text evidence="2">Belongs to the transferase hexapeptide repeat family.</text>
</comment>
<protein>
    <recommendedName>
        <fullName evidence="4">Serine acetyltransferase</fullName>
        <ecNumber evidence="3">2.3.1.30</ecNumber>
    </recommendedName>
</protein>
<dbReference type="InterPro" id="IPR010493">
    <property type="entry name" value="Ser_AcTrfase_N"/>
</dbReference>
<dbReference type="NCBIfam" id="TIGR01172">
    <property type="entry name" value="cysE"/>
    <property type="match status" value="1"/>
</dbReference>
<dbReference type="NCBIfam" id="NF008349">
    <property type="entry name" value="PRK11132.1"/>
    <property type="match status" value="1"/>
</dbReference>
<evidence type="ECO:0000313" key="12">
    <source>
        <dbReference type="Proteomes" id="UP000319383"/>
    </source>
</evidence>
<dbReference type="Gene3D" id="1.10.3130.10">
    <property type="entry name" value="serine acetyltransferase, domain 1"/>
    <property type="match status" value="1"/>
</dbReference>
<dbReference type="InterPro" id="IPR011004">
    <property type="entry name" value="Trimer_LpxA-like_sf"/>
</dbReference>
<dbReference type="PROSITE" id="PS00101">
    <property type="entry name" value="HEXAPEP_TRANSFERASES"/>
    <property type="match status" value="1"/>
</dbReference>
<dbReference type="GO" id="GO:0006535">
    <property type="term" value="P:cysteine biosynthetic process from serine"/>
    <property type="evidence" value="ECO:0007669"/>
    <property type="project" value="InterPro"/>
</dbReference>
<dbReference type="GO" id="GO:0009001">
    <property type="term" value="F:serine O-acetyltransferase activity"/>
    <property type="evidence" value="ECO:0007669"/>
    <property type="project" value="UniProtKB-EC"/>
</dbReference>
<dbReference type="InterPro" id="IPR053376">
    <property type="entry name" value="Serine_acetyltransferase"/>
</dbReference>
<evidence type="ECO:0000256" key="2">
    <source>
        <dbReference type="ARBA" id="ARBA00007274"/>
    </source>
</evidence>
<dbReference type="InterPro" id="IPR042122">
    <property type="entry name" value="Ser_AcTrfase_N_sf"/>
</dbReference>
<dbReference type="SUPFAM" id="SSF51161">
    <property type="entry name" value="Trimeric LpxA-like enzymes"/>
    <property type="match status" value="1"/>
</dbReference>
<name>A0A517ZP19_9PLAN</name>
<keyword evidence="5" id="KW-0028">Amino-acid biosynthesis</keyword>
<dbReference type="AlphaFoldDB" id="A0A517ZP19"/>
<dbReference type="UniPathway" id="UPA00136">
    <property type="reaction ID" value="UER00199"/>
</dbReference>
<evidence type="ECO:0000256" key="3">
    <source>
        <dbReference type="ARBA" id="ARBA00013266"/>
    </source>
</evidence>
<dbReference type="Gene3D" id="2.160.10.10">
    <property type="entry name" value="Hexapeptide repeat proteins"/>
    <property type="match status" value="1"/>
</dbReference>
<dbReference type="KEGG" id="sdyn:Mal52_27040"/>
<evidence type="ECO:0000256" key="5">
    <source>
        <dbReference type="ARBA" id="ARBA00022605"/>
    </source>
</evidence>
<evidence type="ECO:0000259" key="10">
    <source>
        <dbReference type="SMART" id="SM00971"/>
    </source>
</evidence>
<dbReference type="PANTHER" id="PTHR42811">
    <property type="entry name" value="SERINE ACETYLTRANSFERASE"/>
    <property type="match status" value="1"/>
</dbReference>
<dbReference type="NCBIfam" id="NF041874">
    <property type="entry name" value="EPS_EpsC"/>
    <property type="match status" value="1"/>
</dbReference>
<dbReference type="InterPro" id="IPR001451">
    <property type="entry name" value="Hexapep"/>
</dbReference>
<evidence type="ECO:0000256" key="6">
    <source>
        <dbReference type="ARBA" id="ARBA00022679"/>
    </source>
</evidence>
<keyword evidence="6 11" id="KW-0808">Transferase</keyword>